<feature type="non-terminal residue" evidence="2">
    <location>
        <position position="1"/>
    </location>
</feature>
<evidence type="ECO:0000313" key="2">
    <source>
        <dbReference type="EMBL" id="CAG8744157.1"/>
    </source>
</evidence>
<comment type="caution">
    <text evidence="2">The sequence shown here is derived from an EMBL/GenBank/DDBJ whole genome shotgun (WGS) entry which is preliminary data.</text>
</comment>
<accession>A0A9N9NJQ0</accession>
<dbReference type="GO" id="GO:0006629">
    <property type="term" value="P:lipid metabolic process"/>
    <property type="evidence" value="ECO:0007669"/>
    <property type="project" value="InterPro"/>
</dbReference>
<evidence type="ECO:0000259" key="1">
    <source>
        <dbReference type="PROSITE" id="PS51704"/>
    </source>
</evidence>
<dbReference type="PANTHER" id="PTHR43805">
    <property type="entry name" value="GLYCEROPHOSPHORYL DIESTER PHOSPHODIESTERASE"/>
    <property type="match status" value="1"/>
</dbReference>
<dbReference type="PANTHER" id="PTHR43805:SF1">
    <property type="entry name" value="GP-PDE DOMAIN-CONTAINING PROTEIN"/>
    <property type="match status" value="1"/>
</dbReference>
<evidence type="ECO:0000313" key="3">
    <source>
        <dbReference type="Proteomes" id="UP000789342"/>
    </source>
</evidence>
<name>A0A9N9NJQ0_9GLOM</name>
<dbReference type="Gene3D" id="3.20.20.190">
    <property type="entry name" value="Phosphatidylinositol (PI) phosphodiesterase"/>
    <property type="match status" value="1"/>
</dbReference>
<dbReference type="GO" id="GO:0008081">
    <property type="term" value="F:phosphoric diester hydrolase activity"/>
    <property type="evidence" value="ECO:0007669"/>
    <property type="project" value="InterPro"/>
</dbReference>
<gene>
    <name evidence="2" type="ORF">AMORRO_LOCUS14925</name>
</gene>
<dbReference type="OrthoDB" id="1470350at2759"/>
<dbReference type="EMBL" id="CAJVPV010032053">
    <property type="protein sequence ID" value="CAG8744157.1"/>
    <property type="molecule type" value="Genomic_DNA"/>
</dbReference>
<protein>
    <submittedName>
        <fullName evidence="2">6555_t:CDS:1</fullName>
    </submittedName>
</protein>
<dbReference type="Pfam" id="PF03009">
    <property type="entry name" value="GDPD"/>
    <property type="match status" value="1"/>
</dbReference>
<dbReference type="InterPro" id="IPR030395">
    <property type="entry name" value="GP_PDE_dom"/>
</dbReference>
<sequence length="81" mass="9241">SQVLPEFPIVHIGESIEIARLHFFNVDGYNMDFTCVLEDVSGFADELKIRGKKLFVWTVNKESDMKKVMMYGVDAVLTDDP</sequence>
<organism evidence="2 3">
    <name type="scientific">Acaulospora morrowiae</name>
    <dbReference type="NCBI Taxonomy" id="94023"/>
    <lineage>
        <taxon>Eukaryota</taxon>
        <taxon>Fungi</taxon>
        <taxon>Fungi incertae sedis</taxon>
        <taxon>Mucoromycota</taxon>
        <taxon>Glomeromycotina</taxon>
        <taxon>Glomeromycetes</taxon>
        <taxon>Diversisporales</taxon>
        <taxon>Acaulosporaceae</taxon>
        <taxon>Acaulospora</taxon>
    </lineage>
</organism>
<feature type="domain" description="GP-PDE" evidence="1">
    <location>
        <begin position="1"/>
        <end position="81"/>
    </location>
</feature>
<keyword evidence="3" id="KW-1185">Reference proteome</keyword>
<proteinExistence type="predicted"/>
<dbReference type="AlphaFoldDB" id="A0A9N9NJQ0"/>
<dbReference type="Proteomes" id="UP000789342">
    <property type="component" value="Unassembled WGS sequence"/>
</dbReference>
<feature type="non-terminal residue" evidence="2">
    <location>
        <position position="81"/>
    </location>
</feature>
<dbReference type="InterPro" id="IPR017946">
    <property type="entry name" value="PLC-like_Pdiesterase_TIM-brl"/>
</dbReference>
<dbReference type="SUPFAM" id="SSF51695">
    <property type="entry name" value="PLC-like phosphodiesterases"/>
    <property type="match status" value="1"/>
</dbReference>
<dbReference type="PROSITE" id="PS51704">
    <property type="entry name" value="GP_PDE"/>
    <property type="match status" value="1"/>
</dbReference>
<reference evidence="2" key="1">
    <citation type="submission" date="2021-06" db="EMBL/GenBank/DDBJ databases">
        <authorList>
            <person name="Kallberg Y."/>
            <person name="Tangrot J."/>
            <person name="Rosling A."/>
        </authorList>
    </citation>
    <scope>NUCLEOTIDE SEQUENCE</scope>
    <source>
        <strain evidence="2">CL551</strain>
    </source>
</reference>